<sequence length="52" mass="5439">MAVLSVGSIGITTGYDPGCGTEAFNASTLPDLATAFRDVESEKLREPALRPL</sequence>
<protein>
    <submittedName>
        <fullName evidence="1">Uncharacterized protein</fullName>
    </submittedName>
</protein>
<dbReference type="HOGENOM" id="CLU_3088168_0_0_1"/>
<accession>A0A0C9ZMC7</accession>
<evidence type="ECO:0000313" key="2">
    <source>
        <dbReference type="Proteomes" id="UP000054018"/>
    </source>
</evidence>
<keyword evidence="2" id="KW-1185">Reference proteome</keyword>
<dbReference type="Proteomes" id="UP000054018">
    <property type="component" value="Unassembled WGS sequence"/>
</dbReference>
<reference evidence="2" key="2">
    <citation type="submission" date="2015-01" db="EMBL/GenBank/DDBJ databases">
        <title>Evolutionary Origins and Diversification of the Mycorrhizal Mutualists.</title>
        <authorList>
            <consortium name="DOE Joint Genome Institute"/>
            <consortium name="Mycorrhizal Genomics Consortium"/>
            <person name="Kohler A."/>
            <person name="Kuo A."/>
            <person name="Nagy L.G."/>
            <person name="Floudas D."/>
            <person name="Copeland A."/>
            <person name="Barry K.W."/>
            <person name="Cichocki N."/>
            <person name="Veneault-Fourrey C."/>
            <person name="LaButti K."/>
            <person name="Lindquist E.A."/>
            <person name="Lipzen A."/>
            <person name="Lundell T."/>
            <person name="Morin E."/>
            <person name="Murat C."/>
            <person name="Riley R."/>
            <person name="Ohm R."/>
            <person name="Sun H."/>
            <person name="Tunlid A."/>
            <person name="Henrissat B."/>
            <person name="Grigoriev I.V."/>
            <person name="Hibbett D.S."/>
            <person name="Martin F."/>
        </authorList>
    </citation>
    <scope>NUCLEOTIDE SEQUENCE [LARGE SCALE GENOMIC DNA]</scope>
    <source>
        <strain evidence="2">441</strain>
    </source>
</reference>
<proteinExistence type="predicted"/>
<evidence type="ECO:0000313" key="1">
    <source>
        <dbReference type="EMBL" id="KIK20973.1"/>
    </source>
</evidence>
<name>A0A0C9ZMC7_9AGAM</name>
<gene>
    <name evidence="1" type="ORF">PISMIDRAFT_12603</name>
</gene>
<dbReference type="AlphaFoldDB" id="A0A0C9ZMC7"/>
<reference evidence="1 2" key="1">
    <citation type="submission" date="2014-04" db="EMBL/GenBank/DDBJ databases">
        <authorList>
            <consortium name="DOE Joint Genome Institute"/>
            <person name="Kuo A."/>
            <person name="Kohler A."/>
            <person name="Costa M.D."/>
            <person name="Nagy L.G."/>
            <person name="Floudas D."/>
            <person name="Copeland A."/>
            <person name="Barry K.W."/>
            <person name="Cichocki N."/>
            <person name="Veneault-Fourrey C."/>
            <person name="LaButti K."/>
            <person name="Lindquist E.A."/>
            <person name="Lipzen A."/>
            <person name="Lundell T."/>
            <person name="Morin E."/>
            <person name="Murat C."/>
            <person name="Sun H."/>
            <person name="Tunlid A."/>
            <person name="Henrissat B."/>
            <person name="Grigoriev I.V."/>
            <person name="Hibbett D.S."/>
            <person name="Martin F."/>
            <person name="Nordberg H.P."/>
            <person name="Cantor M.N."/>
            <person name="Hua S.X."/>
        </authorList>
    </citation>
    <scope>NUCLEOTIDE SEQUENCE [LARGE SCALE GENOMIC DNA]</scope>
    <source>
        <strain evidence="1 2">441</strain>
    </source>
</reference>
<dbReference type="EMBL" id="KN833757">
    <property type="protein sequence ID" value="KIK20973.1"/>
    <property type="molecule type" value="Genomic_DNA"/>
</dbReference>
<organism evidence="1 2">
    <name type="scientific">Pisolithus microcarpus 441</name>
    <dbReference type="NCBI Taxonomy" id="765257"/>
    <lineage>
        <taxon>Eukaryota</taxon>
        <taxon>Fungi</taxon>
        <taxon>Dikarya</taxon>
        <taxon>Basidiomycota</taxon>
        <taxon>Agaricomycotina</taxon>
        <taxon>Agaricomycetes</taxon>
        <taxon>Agaricomycetidae</taxon>
        <taxon>Boletales</taxon>
        <taxon>Sclerodermatineae</taxon>
        <taxon>Pisolithaceae</taxon>
        <taxon>Pisolithus</taxon>
    </lineage>
</organism>